<feature type="domain" description="ABC transporter" evidence="6">
    <location>
        <begin position="15"/>
        <end position="265"/>
    </location>
</feature>
<comment type="subcellular location">
    <subcellularLocation>
        <location evidence="1">Cell inner membrane</location>
        <topology evidence="1">Peripheral membrane protein</topology>
    </subcellularLocation>
</comment>
<evidence type="ECO:0000256" key="2">
    <source>
        <dbReference type="ARBA" id="ARBA00005417"/>
    </source>
</evidence>
<dbReference type="CDD" id="cd03257">
    <property type="entry name" value="ABC_NikE_OppD_transporters"/>
    <property type="match status" value="1"/>
</dbReference>
<evidence type="ECO:0000256" key="4">
    <source>
        <dbReference type="ARBA" id="ARBA00022741"/>
    </source>
</evidence>
<sequence>MIGAGQTSPSGAPLLRARGVSKQFRVGNSILPGGNTVVHAVDNVSLDVWRGETLGLVGESGCGKSTLGRCLVRLYEITAGRIEFEGVDISVAKTRALRPIRQRMQMVFQDPYASLNPRRRVADLLAEPLKVHGKRSRAEIKERVAELMRLVELQPDHLNRFPHEFSGGQRQRIGIARAIALEPSLVVADEPVSALDVSIQAQIVNLFADLQERLGLTYVFIAHDLSVVRQVSTRTAVMYLGSIVESGPTEEIFQSPRHPYSEALISAVPSADLDRTNRRERIVLQGDVPSPINPPSGCRFHPRCRYATERCKVERPKLAEIEPGRLVACHHPVGM</sequence>
<comment type="similarity">
    <text evidence="2">Belongs to the ABC transporter superfamily.</text>
</comment>
<proteinExistence type="inferred from homology"/>
<dbReference type="Gene3D" id="3.40.50.300">
    <property type="entry name" value="P-loop containing nucleotide triphosphate hydrolases"/>
    <property type="match status" value="1"/>
</dbReference>
<name>A0ABU0YNG4_9PROT</name>
<dbReference type="InterPro" id="IPR003593">
    <property type="entry name" value="AAA+_ATPase"/>
</dbReference>
<keyword evidence="3" id="KW-0813">Transport</keyword>
<dbReference type="Pfam" id="PF08352">
    <property type="entry name" value="oligo_HPY"/>
    <property type="match status" value="1"/>
</dbReference>
<organism evidence="7 8">
    <name type="scientific">Dongia sedimenti</name>
    <dbReference type="NCBI Taxonomy" id="3064282"/>
    <lineage>
        <taxon>Bacteria</taxon>
        <taxon>Pseudomonadati</taxon>
        <taxon>Pseudomonadota</taxon>
        <taxon>Alphaproteobacteria</taxon>
        <taxon>Rhodospirillales</taxon>
        <taxon>Dongiaceae</taxon>
        <taxon>Dongia</taxon>
    </lineage>
</organism>
<dbReference type="InterPro" id="IPR013563">
    <property type="entry name" value="Oligopep_ABC_C"/>
</dbReference>
<dbReference type="EMBL" id="JAUYVI010000003">
    <property type="protein sequence ID" value="MDQ7248333.1"/>
    <property type="molecule type" value="Genomic_DNA"/>
</dbReference>
<dbReference type="PANTHER" id="PTHR43776:SF7">
    <property type="entry name" value="D,D-DIPEPTIDE TRANSPORT ATP-BINDING PROTEIN DDPF-RELATED"/>
    <property type="match status" value="1"/>
</dbReference>
<comment type="caution">
    <text evidence="7">The sequence shown here is derived from an EMBL/GenBank/DDBJ whole genome shotgun (WGS) entry which is preliminary data.</text>
</comment>
<dbReference type="NCBIfam" id="NF008453">
    <property type="entry name" value="PRK11308.1"/>
    <property type="match status" value="1"/>
</dbReference>
<dbReference type="SMART" id="SM00382">
    <property type="entry name" value="AAA"/>
    <property type="match status" value="1"/>
</dbReference>
<dbReference type="InterPro" id="IPR027417">
    <property type="entry name" value="P-loop_NTPase"/>
</dbReference>
<evidence type="ECO:0000313" key="7">
    <source>
        <dbReference type="EMBL" id="MDQ7248333.1"/>
    </source>
</evidence>
<accession>A0ABU0YNG4</accession>
<dbReference type="GO" id="GO:0005524">
    <property type="term" value="F:ATP binding"/>
    <property type="evidence" value="ECO:0007669"/>
    <property type="project" value="UniProtKB-KW"/>
</dbReference>
<gene>
    <name evidence="7" type="ORF">Q8A70_11685</name>
</gene>
<evidence type="ECO:0000259" key="6">
    <source>
        <dbReference type="PROSITE" id="PS50893"/>
    </source>
</evidence>
<dbReference type="InterPro" id="IPR050319">
    <property type="entry name" value="ABC_transp_ATP-bind"/>
</dbReference>
<keyword evidence="4" id="KW-0547">Nucleotide-binding</keyword>
<keyword evidence="8" id="KW-1185">Reference proteome</keyword>
<dbReference type="PANTHER" id="PTHR43776">
    <property type="entry name" value="TRANSPORT ATP-BINDING PROTEIN"/>
    <property type="match status" value="1"/>
</dbReference>
<dbReference type="InterPro" id="IPR003439">
    <property type="entry name" value="ABC_transporter-like_ATP-bd"/>
</dbReference>
<evidence type="ECO:0000256" key="3">
    <source>
        <dbReference type="ARBA" id="ARBA00022448"/>
    </source>
</evidence>
<dbReference type="SUPFAM" id="SSF52540">
    <property type="entry name" value="P-loop containing nucleoside triphosphate hydrolases"/>
    <property type="match status" value="1"/>
</dbReference>
<dbReference type="InterPro" id="IPR017871">
    <property type="entry name" value="ABC_transporter-like_CS"/>
</dbReference>
<dbReference type="Proteomes" id="UP001230156">
    <property type="component" value="Unassembled WGS sequence"/>
</dbReference>
<reference evidence="8" key="1">
    <citation type="submission" date="2023-08" db="EMBL/GenBank/DDBJ databases">
        <title>Rhodospirillaceae gen. nov., a novel taxon isolated from the Yangtze River Yuezi River estuary sludge.</title>
        <authorList>
            <person name="Ruan L."/>
        </authorList>
    </citation>
    <scope>NUCLEOTIDE SEQUENCE [LARGE SCALE GENOMIC DNA]</scope>
    <source>
        <strain evidence="8">R-7</strain>
    </source>
</reference>
<dbReference type="RefSeq" id="WP_379955788.1">
    <property type="nucleotide sequence ID" value="NZ_JAUYVI010000003.1"/>
</dbReference>
<protein>
    <submittedName>
        <fullName evidence="7">Dipeptide ABC transporter ATP-binding protein</fullName>
    </submittedName>
</protein>
<keyword evidence="5 7" id="KW-0067">ATP-binding</keyword>
<dbReference type="PROSITE" id="PS50893">
    <property type="entry name" value="ABC_TRANSPORTER_2"/>
    <property type="match status" value="1"/>
</dbReference>
<dbReference type="Pfam" id="PF00005">
    <property type="entry name" value="ABC_tran"/>
    <property type="match status" value="1"/>
</dbReference>
<evidence type="ECO:0000256" key="5">
    <source>
        <dbReference type="ARBA" id="ARBA00022840"/>
    </source>
</evidence>
<dbReference type="NCBIfam" id="TIGR01727">
    <property type="entry name" value="oligo_HPY"/>
    <property type="match status" value="1"/>
</dbReference>
<evidence type="ECO:0000313" key="8">
    <source>
        <dbReference type="Proteomes" id="UP001230156"/>
    </source>
</evidence>
<evidence type="ECO:0000256" key="1">
    <source>
        <dbReference type="ARBA" id="ARBA00004417"/>
    </source>
</evidence>
<dbReference type="PROSITE" id="PS00211">
    <property type="entry name" value="ABC_TRANSPORTER_1"/>
    <property type="match status" value="1"/>
</dbReference>